<gene>
    <name evidence="1" type="ORF">C8263_12305</name>
</gene>
<accession>A0A2T3W6T5</accession>
<organism evidence="1 2">
    <name type="scientific">Deinococcus arcticus</name>
    <dbReference type="NCBI Taxonomy" id="2136176"/>
    <lineage>
        <taxon>Bacteria</taxon>
        <taxon>Thermotogati</taxon>
        <taxon>Deinococcota</taxon>
        <taxon>Deinococci</taxon>
        <taxon>Deinococcales</taxon>
        <taxon>Deinococcaceae</taxon>
        <taxon>Deinococcus</taxon>
    </lineage>
</organism>
<keyword evidence="2" id="KW-1185">Reference proteome</keyword>
<sequence>MTGTTKAGMNVQQIYTLRGRPDFGDDLWIYSANGRKPDNALLFIEREQDVAVLVEETPPPADRPASEEWMLLCLTAPKGPGWASAKGLLLHSTADDMSKLLDSLDSGSDLSTFAGVAQQAGTCTVRRL</sequence>
<proteinExistence type="predicted"/>
<comment type="caution">
    <text evidence="1">The sequence shown here is derived from an EMBL/GenBank/DDBJ whole genome shotgun (WGS) entry which is preliminary data.</text>
</comment>
<dbReference type="EMBL" id="PYSV01000011">
    <property type="protein sequence ID" value="PTA67605.1"/>
    <property type="molecule type" value="Genomic_DNA"/>
</dbReference>
<dbReference type="AlphaFoldDB" id="A0A2T3W6T5"/>
<name>A0A2T3W6T5_9DEIO</name>
<evidence type="ECO:0000313" key="1">
    <source>
        <dbReference type="EMBL" id="PTA67605.1"/>
    </source>
</evidence>
<dbReference type="Proteomes" id="UP000240317">
    <property type="component" value="Unassembled WGS sequence"/>
</dbReference>
<protein>
    <submittedName>
        <fullName evidence="1">Uncharacterized protein</fullName>
    </submittedName>
</protein>
<evidence type="ECO:0000313" key="2">
    <source>
        <dbReference type="Proteomes" id="UP000240317"/>
    </source>
</evidence>
<reference evidence="1 2" key="1">
    <citation type="submission" date="2018-03" db="EMBL/GenBank/DDBJ databases">
        <title>Draft genome of Deinococcus sp. OD32.</title>
        <authorList>
            <person name="Wang X.-P."/>
            <person name="Du Z.-J."/>
        </authorList>
    </citation>
    <scope>NUCLEOTIDE SEQUENCE [LARGE SCALE GENOMIC DNA]</scope>
    <source>
        <strain evidence="1 2">OD32</strain>
    </source>
</reference>